<feature type="non-terminal residue" evidence="3">
    <location>
        <position position="1"/>
    </location>
</feature>
<organism evidence="3 4">
    <name type="scientific">Pristionchus mayeri</name>
    <dbReference type="NCBI Taxonomy" id="1317129"/>
    <lineage>
        <taxon>Eukaryota</taxon>
        <taxon>Metazoa</taxon>
        <taxon>Ecdysozoa</taxon>
        <taxon>Nematoda</taxon>
        <taxon>Chromadorea</taxon>
        <taxon>Rhabditida</taxon>
        <taxon>Rhabditina</taxon>
        <taxon>Diplogasteromorpha</taxon>
        <taxon>Diplogasteroidea</taxon>
        <taxon>Neodiplogasteridae</taxon>
        <taxon>Pristionchus</taxon>
    </lineage>
</organism>
<dbReference type="PROSITE" id="PS01186">
    <property type="entry name" value="EGF_2"/>
    <property type="match status" value="1"/>
</dbReference>
<evidence type="ECO:0000256" key="1">
    <source>
        <dbReference type="PROSITE-ProRule" id="PRU00076"/>
    </source>
</evidence>
<dbReference type="Pfam" id="PF00008">
    <property type="entry name" value="EGF"/>
    <property type="match status" value="1"/>
</dbReference>
<dbReference type="SUPFAM" id="SSF57196">
    <property type="entry name" value="EGF/Laminin"/>
    <property type="match status" value="1"/>
</dbReference>
<sequence length="121" mass="13545">KNRRFKFACSTRGHVEPHPSVVSCPFDAPFQESCEHCHPLGTHNCTMVEGLGAKCNCREGWRMFACWLSPEFCANRNCSGNGRCHNKIDHGYCECSDGFSGDDCQMNKSAIAWNDPNKVIN</sequence>
<dbReference type="EMBL" id="BTRK01000002">
    <property type="protein sequence ID" value="GMR35777.1"/>
    <property type="molecule type" value="Genomic_DNA"/>
</dbReference>
<evidence type="ECO:0000259" key="2">
    <source>
        <dbReference type="PROSITE" id="PS50026"/>
    </source>
</evidence>
<keyword evidence="1" id="KW-1015">Disulfide bond</keyword>
<keyword evidence="1" id="KW-0245">EGF-like domain</keyword>
<dbReference type="PROSITE" id="PS50026">
    <property type="entry name" value="EGF_3"/>
    <property type="match status" value="1"/>
</dbReference>
<dbReference type="Gene3D" id="2.10.25.10">
    <property type="entry name" value="Laminin"/>
    <property type="match status" value="1"/>
</dbReference>
<dbReference type="InterPro" id="IPR000742">
    <property type="entry name" value="EGF"/>
</dbReference>
<evidence type="ECO:0000313" key="3">
    <source>
        <dbReference type="EMBL" id="GMR35777.1"/>
    </source>
</evidence>
<dbReference type="AlphaFoldDB" id="A0AAN5CAG4"/>
<evidence type="ECO:0000313" key="4">
    <source>
        <dbReference type="Proteomes" id="UP001328107"/>
    </source>
</evidence>
<dbReference type="Proteomes" id="UP001328107">
    <property type="component" value="Unassembled WGS sequence"/>
</dbReference>
<dbReference type="PROSITE" id="PS00022">
    <property type="entry name" value="EGF_1"/>
    <property type="match status" value="1"/>
</dbReference>
<comment type="caution">
    <text evidence="3">The sequence shown here is derived from an EMBL/GenBank/DDBJ whole genome shotgun (WGS) entry which is preliminary data.</text>
</comment>
<accession>A0AAN5CAG4</accession>
<reference evidence="4" key="1">
    <citation type="submission" date="2022-10" db="EMBL/GenBank/DDBJ databases">
        <title>Genome assembly of Pristionchus species.</title>
        <authorList>
            <person name="Yoshida K."/>
            <person name="Sommer R.J."/>
        </authorList>
    </citation>
    <scope>NUCLEOTIDE SEQUENCE [LARGE SCALE GENOMIC DNA]</scope>
    <source>
        <strain evidence="4">RS5460</strain>
    </source>
</reference>
<dbReference type="CDD" id="cd00054">
    <property type="entry name" value="EGF_CA"/>
    <property type="match status" value="1"/>
</dbReference>
<feature type="domain" description="EGF-like" evidence="2">
    <location>
        <begin position="69"/>
        <end position="105"/>
    </location>
</feature>
<feature type="disulfide bond" evidence="1">
    <location>
        <begin position="95"/>
        <end position="104"/>
    </location>
</feature>
<keyword evidence="4" id="KW-1185">Reference proteome</keyword>
<gene>
    <name evidence="3" type="ORF">PMAYCL1PPCAC_05972</name>
</gene>
<name>A0AAN5CAG4_9BILA</name>
<protein>
    <recommendedName>
        <fullName evidence="2">EGF-like domain-containing protein</fullName>
    </recommendedName>
</protein>
<proteinExistence type="predicted"/>
<comment type="caution">
    <text evidence="1">Lacks conserved residue(s) required for the propagation of feature annotation.</text>
</comment>